<gene>
    <name evidence="8" type="primary">RLP35_10</name>
    <name evidence="7" type="synonym">RLP35_4</name>
    <name evidence="8" type="ORF">CFP56_031699</name>
    <name evidence="7" type="ORF">CFP56_042419</name>
</gene>
<dbReference type="InterPro" id="IPR032675">
    <property type="entry name" value="LRR_dom_sf"/>
</dbReference>
<keyword evidence="3" id="KW-0732">Signal</keyword>
<keyword evidence="6" id="KW-0325">Glycoprotein</keyword>
<dbReference type="InterPro" id="IPR025875">
    <property type="entry name" value="Leu-rich_rpt_4"/>
</dbReference>
<reference evidence="8" key="3">
    <citation type="submission" date="2023-07" db="EMBL/GenBank/DDBJ databases">
        <title>An improved reference 1 genome and first organelle genomes of Quercus suber.</title>
        <authorList>
            <consortium name="Genosuber Consortium"/>
            <person name="Usie A."/>
            <person name="Serra O."/>
            <person name="Barros P."/>
        </authorList>
    </citation>
    <scope>NUCLEOTIDE SEQUENCE</scope>
    <source>
        <strain evidence="8">HL8</strain>
        <tissue evidence="8">Leaves</tissue>
    </source>
</reference>
<accession>A0AAW0JJW3</accession>
<keyword evidence="9" id="KW-1185">Reference proteome</keyword>
<protein>
    <submittedName>
        <fullName evidence="8">Receptor-like protein 35</fullName>
    </submittedName>
</protein>
<evidence type="ECO:0000256" key="2">
    <source>
        <dbReference type="ARBA" id="ARBA00022614"/>
    </source>
</evidence>
<reference evidence="8 9" key="2">
    <citation type="journal article" date="2018" name="Sci. Data">
        <title>The draft genome sequence of cork oak.</title>
        <authorList>
            <person name="Ramos A.M."/>
            <person name="Usie A."/>
            <person name="Barbosa P."/>
            <person name="Barros P.M."/>
            <person name="Capote T."/>
            <person name="Chaves I."/>
            <person name="Simoes F."/>
            <person name="Abreu I."/>
            <person name="Carrasquinho I."/>
            <person name="Faro C."/>
            <person name="Guimaraes J.B."/>
            <person name="Mendonca D."/>
            <person name="Nobrega F."/>
            <person name="Rodrigues L."/>
            <person name="Saibo N.J.M."/>
            <person name="Varela M.C."/>
            <person name="Egas C."/>
            <person name="Matos J."/>
            <person name="Miguel C.M."/>
            <person name="Oliveira M.M."/>
            <person name="Ricardo C.P."/>
            <person name="Goncalves S."/>
        </authorList>
    </citation>
    <scope>NUCLEOTIDE SEQUENCE [LARGE SCALE GENOMIC DNA]</scope>
    <source>
        <strain evidence="9">cv. HL8</strain>
        <strain evidence="8">HL8</strain>
    </source>
</reference>
<dbReference type="GO" id="GO:0016020">
    <property type="term" value="C:membrane"/>
    <property type="evidence" value="ECO:0007669"/>
    <property type="project" value="UniProtKB-SubCell"/>
</dbReference>
<sequence length="183" mass="20950">MRLDDTGLQRLIRNQTKLSELFLVEVDVFSFRSMGLSEIGFLIDLPSLMSNLKSLRELYLNGCNFVGSYPTFLSNLTKITSLDLSHNNFSGQIPWSLLKFERLTLLDILFNNFVGQLSDVTTYLAKLSSSNNYSNSQLDSLISSKLAFLHNLLNGMIPFWLYSISHLHYLYMDNNKFTRGILT</sequence>
<evidence type="ECO:0000256" key="1">
    <source>
        <dbReference type="ARBA" id="ARBA00004370"/>
    </source>
</evidence>
<comment type="caution">
    <text evidence="8">The sequence shown here is derived from an EMBL/GenBank/DDBJ whole genome shotgun (WGS) entry which is preliminary data.</text>
</comment>
<dbReference type="EMBL" id="PKMF04000536">
    <property type="protein sequence ID" value="KAK7826782.1"/>
    <property type="molecule type" value="Genomic_DNA"/>
</dbReference>
<dbReference type="FunFam" id="3.80.10.10:FF:000041">
    <property type="entry name" value="LRR receptor-like serine/threonine-protein kinase ERECTA"/>
    <property type="match status" value="1"/>
</dbReference>
<organism evidence="8 9">
    <name type="scientific">Quercus suber</name>
    <name type="common">Cork oak</name>
    <dbReference type="NCBI Taxonomy" id="58331"/>
    <lineage>
        <taxon>Eukaryota</taxon>
        <taxon>Viridiplantae</taxon>
        <taxon>Streptophyta</taxon>
        <taxon>Embryophyta</taxon>
        <taxon>Tracheophyta</taxon>
        <taxon>Spermatophyta</taxon>
        <taxon>Magnoliopsida</taxon>
        <taxon>eudicotyledons</taxon>
        <taxon>Gunneridae</taxon>
        <taxon>Pentapetalae</taxon>
        <taxon>rosids</taxon>
        <taxon>fabids</taxon>
        <taxon>Fagales</taxon>
        <taxon>Fagaceae</taxon>
        <taxon>Quercus</taxon>
    </lineage>
</organism>
<reference evidence="8" key="1">
    <citation type="submission" date="2017-12" db="EMBL/GenBank/DDBJ databases">
        <authorList>
            <person name="Barbosa P."/>
            <person name="Usie A."/>
            <person name="Ramos A.M."/>
        </authorList>
    </citation>
    <scope>NUCLEOTIDE SEQUENCE</scope>
    <source>
        <strain evidence="8">HL8</strain>
        <tissue evidence="8">Leaves</tissue>
    </source>
</reference>
<proteinExistence type="predicted"/>
<comment type="subcellular location">
    <subcellularLocation>
        <location evidence="1">Membrane</location>
    </subcellularLocation>
</comment>
<dbReference type="Pfam" id="PF12799">
    <property type="entry name" value="LRR_4"/>
    <property type="match status" value="1"/>
</dbReference>
<keyword evidence="5" id="KW-0472">Membrane</keyword>
<evidence type="ECO:0000313" key="9">
    <source>
        <dbReference type="Proteomes" id="UP000237347"/>
    </source>
</evidence>
<evidence type="ECO:0000256" key="4">
    <source>
        <dbReference type="ARBA" id="ARBA00022737"/>
    </source>
</evidence>
<dbReference type="EMBL" id="PKMF04000862">
    <property type="protein sequence ID" value="KAK7817808.1"/>
    <property type="molecule type" value="Genomic_DNA"/>
</dbReference>
<evidence type="ECO:0000313" key="7">
    <source>
        <dbReference type="EMBL" id="KAK7817808.1"/>
    </source>
</evidence>
<keyword evidence="4" id="KW-0677">Repeat</keyword>
<name>A0AAW0JJW3_QUESU</name>
<dbReference type="AlphaFoldDB" id="A0AAW0JJW3"/>
<dbReference type="InterPro" id="IPR052941">
    <property type="entry name" value="StomDev_PlantInt_Reg"/>
</dbReference>
<dbReference type="SUPFAM" id="SSF52058">
    <property type="entry name" value="L domain-like"/>
    <property type="match status" value="1"/>
</dbReference>
<keyword evidence="2" id="KW-0433">Leucine-rich repeat</keyword>
<dbReference type="Gene3D" id="3.80.10.10">
    <property type="entry name" value="Ribonuclease Inhibitor"/>
    <property type="match status" value="1"/>
</dbReference>
<dbReference type="Proteomes" id="UP000237347">
    <property type="component" value="Unassembled WGS sequence"/>
</dbReference>
<evidence type="ECO:0000256" key="6">
    <source>
        <dbReference type="ARBA" id="ARBA00023180"/>
    </source>
</evidence>
<dbReference type="PANTHER" id="PTHR48004:SF59">
    <property type="entry name" value="LEUCINE-RICH REPEAT-CONTAINING N-TERMINAL PLANT-TYPE DOMAIN-CONTAINING PROTEIN"/>
    <property type="match status" value="1"/>
</dbReference>
<evidence type="ECO:0000256" key="5">
    <source>
        <dbReference type="ARBA" id="ARBA00023136"/>
    </source>
</evidence>
<dbReference type="PANTHER" id="PTHR48004">
    <property type="entry name" value="OS01G0149700 PROTEIN"/>
    <property type="match status" value="1"/>
</dbReference>
<evidence type="ECO:0000313" key="8">
    <source>
        <dbReference type="EMBL" id="KAK7826782.1"/>
    </source>
</evidence>
<evidence type="ECO:0000256" key="3">
    <source>
        <dbReference type="ARBA" id="ARBA00022729"/>
    </source>
</evidence>
<keyword evidence="8" id="KW-0675">Receptor</keyword>